<feature type="region of interest" description="Disordered" evidence="7">
    <location>
        <begin position="215"/>
        <end position="392"/>
    </location>
</feature>
<dbReference type="GO" id="GO:0003677">
    <property type="term" value="F:DNA binding"/>
    <property type="evidence" value="ECO:0007669"/>
    <property type="project" value="UniProtKB-KW"/>
</dbReference>
<evidence type="ECO:0000256" key="2">
    <source>
        <dbReference type="ARBA" id="ARBA00022853"/>
    </source>
</evidence>
<feature type="compositionally biased region" description="Basic and acidic residues" evidence="7">
    <location>
        <begin position="364"/>
        <end position="376"/>
    </location>
</feature>
<keyword evidence="10" id="KW-1185">Reference proteome</keyword>
<feature type="compositionally biased region" description="Basic and acidic residues" evidence="7">
    <location>
        <begin position="607"/>
        <end position="617"/>
    </location>
</feature>
<dbReference type="InterPro" id="IPR044198">
    <property type="entry name" value="DEK"/>
</dbReference>
<dbReference type="SMR" id="A0A3B6JGJ9"/>
<feature type="compositionally biased region" description="Basic residues" evidence="7">
    <location>
        <begin position="350"/>
        <end position="363"/>
    </location>
</feature>
<feature type="compositionally biased region" description="Basic and acidic residues" evidence="7">
    <location>
        <begin position="653"/>
        <end position="664"/>
    </location>
</feature>
<dbReference type="PROSITE" id="PS51998">
    <property type="entry name" value="DEK_C"/>
    <property type="match status" value="1"/>
</dbReference>
<dbReference type="Pfam" id="PF08766">
    <property type="entry name" value="DEK_C"/>
    <property type="match status" value="1"/>
</dbReference>
<feature type="compositionally biased region" description="Acidic residues" evidence="7">
    <location>
        <begin position="579"/>
        <end position="606"/>
    </location>
</feature>
<proteinExistence type="predicted"/>
<feature type="region of interest" description="Disordered" evidence="7">
    <location>
        <begin position="525"/>
        <end position="709"/>
    </location>
</feature>
<feature type="compositionally biased region" description="Polar residues" evidence="7">
    <location>
        <begin position="632"/>
        <end position="645"/>
    </location>
</feature>
<accession>A0A3B6JGJ9</accession>
<evidence type="ECO:0000256" key="6">
    <source>
        <dbReference type="ARBA" id="ARBA00023242"/>
    </source>
</evidence>
<dbReference type="AlphaFoldDB" id="A0A3B6JGJ9"/>
<dbReference type="Gene3D" id="1.10.10.60">
    <property type="entry name" value="Homeodomain-like"/>
    <property type="match status" value="1"/>
</dbReference>
<feature type="compositionally biased region" description="Basic and acidic residues" evidence="7">
    <location>
        <begin position="215"/>
        <end position="260"/>
    </location>
</feature>
<feature type="region of interest" description="Disordered" evidence="7">
    <location>
        <begin position="764"/>
        <end position="792"/>
    </location>
</feature>
<feature type="region of interest" description="Disordered" evidence="7">
    <location>
        <begin position="17"/>
        <end position="163"/>
    </location>
</feature>
<dbReference type="EnsemblPlants" id="TraesCS4D02G153300.3">
    <property type="protein sequence ID" value="TraesCS4D02G153300.3"/>
    <property type="gene ID" value="TraesCS4D02G153300"/>
</dbReference>
<name>A0A3B6JGJ9_WHEAT</name>
<dbReference type="PANTHER" id="PTHR13468:SF23">
    <property type="entry name" value="EXPRESSED PROTEIN"/>
    <property type="match status" value="1"/>
</dbReference>
<reference evidence="9" key="2">
    <citation type="submission" date="2018-10" db="UniProtKB">
        <authorList>
            <consortium name="EnsemblPlants"/>
        </authorList>
    </citation>
    <scope>IDENTIFICATION</scope>
</reference>
<evidence type="ECO:0000256" key="5">
    <source>
        <dbReference type="ARBA" id="ARBA00023163"/>
    </source>
</evidence>
<dbReference type="Gramene" id="TraesCS4D03G0336300.2">
    <property type="protein sequence ID" value="TraesCS4D03G0336300.2.CDS"/>
    <property type="gene ID" value="TraesCS4D03G0336300"/>
</dbReference>
<dbReference type="PANTHER" id="PTHR13468">
    <property type="entry name" value="DEK PROTEIN"/>
    <property type="match status" value="1"/>
</dbReference>
<dbReference type="SUPFAM" id="SSF109715">
    <property type="entry name" value="DEK C-terminal domain"/>
    <property type="match status" value="1"/>
</dbReference>
<feature type="compositionally biased region" description="Basic residues" evidence="7">
    <location>
        <begin position="782"/>
        <end position="792"/>
    </location>
</feature>
<evidence type="ECO:0000256" key="3">
    <source>
        <dbReference type="ARBA" id="ARBA00023015"/>
    </source>
</evidence>
<evidence type="ECO:0000313" key="10">
    <source>
        <dbReference type="Proteomes" id="UP000019116"/>
    </source>
</evidence>
<dbReference type="FunFam" id="1.10.10.60:FF:000220">
    <property type="entry name" value="DEK domain-containing chromatin associated protein"/>
    <property type="match status" value="1"/>
</dbReference>
<dbReference type="Gramene" id="TraesCS4D02G153300.3">
    <property type="protein sequence ID" value="TraesCS4D02G153300.3"/>
    <property type="gene ID" value="TraesCS4D02G153300"/>
</dbReference>
<keyword evidence="5" id="KW-0804">Transcription</keyword>
<feature type="compositionally biased region" description="Basic and acidic residues" evidence="7">
    <location>
        <begin position="90"/>
        <end position="104"/>
    </location>
</feature>
<feature type="compositionally biased region" description="Basic and acidic residues" evidence="7">
    <location>
        <begin position="124"/>
        <end position="141"/>
    </location>
</feature>
<dbReference type="GO" id="GO:0005730">
    <property type="term" value="C:nucleolus"/>
    <property type="evidence" value="ECO:0007669"/>
    <property type="project" value="UniProtKB-SubCell"/>
</dbReference>
<dbReference type="GO" id="GO:0006325">
    <property type="term" value="P:chromatin organization"/>
    <property type="evidence" value="ECO:0007669"/>
    <property type="project" value="UniProtKB-KW"/>
</dbReference>
<feature type="compositionally biased region" description="Acidic residues" evidence="7">
    <location>
        <begin position="279"/>
        <end position="290"/>
    </location>
</feature>
<keyword evidence="2" id="KW-0156">Chromatin regulator</keyword>
<dbReference type="InterPro" id="IPR014876">
    <property type="entry name" value="DEK_C"/>
</dbReference>
<feature type="compositionally biased region" description="Basic and acidic residues" evidence="7">
    <location>
        <begin position="26"/>
        <end position="43"/>
    </location>
</feature>
<sequence>MTGADLAPVMELKAVANGGTPTEVVASDKKDNTKMEEAGESKDVAVANTNADQQNKASENGAKGSSDDDAKMEEAEDAKEDDVGAVKQAGTEDVKSGDSADAKEGNGANAAEHEDSKTAAIEDVVAKEDDNTKSAEHKDSKMVIVEDADAKEDDKAAKVAEHEDVKMGAVEDIDAKEDNNTKAAEHHDIIMGVVEHADVKEDNSSNVAECVDVKMAEAETKPGDAELEDKGHKEEMDVNTEVKKGPKDADQCGSEMHDELNGQGKNGAARQQENKAEEMSDDDSQGEVEVEEKGSSDKKEEGGDGKANENEEKLEKESANKEGKDGKVTEEEVGEADKNVEENQEETPKNKRARSSRDRRQRQDKKQHGSKSREAKSLLNTPSPYGIDRPQRERKIVERLVEVIDKEPNRSFVVEKGRGTPLKDIPSVAQRLTRKKPADLKFLHNVLFGRKGKTVDFKGHILQFSGFVWHESDEKQRAKAKEKLDKCMKDMLVDLCWLLAIPVPKTNIRKEDIVAKLLDFIAEPHAMPDSGLSDDQGSNSRKRKRGGGSSSKTSDITPKRSKKKFADDISPRRKQALEYDTDEDVKSDSEEDADESHDEQEDGYDSAEEKASRKSSEVKYSAGRKKAAAGSTHRTSPPRTASKTAGKTSPSKGSKEKESPDESAKVFSRKKKPIISKHTPSSEKVIEENKSSGKEAMKSKGESAEGGLPSKAELKKTIIGILKKVDFNTSTFSDILKKLDDHYKIDLTARKGAIKIMIQEELTKLSEQEDDDQDKNADAKKKQSRHRAKVTG</sequence>
<organism evidence="9">
    <name type="scientific">Triticum aestivum</name>
    <name type="common">Wheat</name>
    <dbReference type="NCBI Taxonomy" id="4565"/>
    <lineage>
        <taxon>Eukaryota</taxon>
        <taxon>Viridiplantae</taxon>
        <taxon>Streptophyta</taxon>
        <taxon>Embryophyta</taxon>
        <taxon>Tracheophyta</taxon>
        <taxon>Spermatophyta</taxon>
        <taxon>Magnoliopsida</taxon>
        <taxon>Liliopsida</taxon>
        <taxon>Poales</taxon>
        <taxon>Poaceae</taxon>
        <taxon>BOP clade</taxon>
        <taxon>Pooideae</taxon>
        <taxon>Triticodae</taxon>
        <taxon>Triticeae</taxon>
        <taxon>Triticinae</taxon>
        <taxon>Triticum</taxon>
    </lineage>
</organism>
<evidence type="ECO:0000256" key="4">
    <source>
        <dbReference type="ARBA" id="ARBA00023125"/>
    </source>
</evidence>
<feature type="compositionally biased region" description="Basic and acidic residues" evidence="7">
    <location>
        <begin position="291"/>
        <end position="349"/>
    </location>
</feature>
<reference evidence="9" key="1">
    <citation type="submission" date="2018-08" db="EMBL/GenBank/DDBJ databases">
        <authorList>
            <person name="Rossello M."/>
        </authorList>
    </citation>
    <scope>NUCLEOTIDE SEQUENCE [LARGE SCALE GENOMIC DNA]</scope>
    <source>
        <strain evidence="9">cv. Chinese Spring</strain>
    </source>
</reference>
<feature type="compositionally biased region" description="Basic and acidic residues" evidence="7">
    <location>
        <begin position="152"/>
        <end position="163"/>
    </location>
</feature>
<evidence type="ECO:0000256" key="1">
    <source>
        <dbReference type="ARBA" id="ARBA00004604"/>
    </source>
</evidence>
<feature type="domain" description="DEK-C" evidence="8">
    <location>
        <begin position="708"/>
        <end position="763"/>
    </location>
</feature>
<feature type="compositionally biased region" description="Basic and acidic residues" evidence="7">
    <location>
        <begin position="564"/>
        <end position="577"/>
    </location>
</feature>
<gene>
    <name evidence="9" type="primary">LOC123097261</name>
</gene>
<evidence type="ECO:0000259" key="8">
    <source>
        <dbReference type="PROSITE" id="PS51998"/>
    </source>
</evidence>
<evidence type="ECO:0000313" key="9">
    <source>
        <dbReference type="EnsemblPlants" id="TraesCS4D02G153300.3"/>
    </source>
</evidence>
<keyword evidence="6" id="KW-0539">Nucleus</keyword>
<evidence type="ECO:0000256" key="7">
    <source>
        <dbReference type="SAM" id="MobiDB-lite"/>
    </source>
</evidence>
<protein>
    <recommendedName>
        <fullName evidence="8">DEK-C domain-containing protein</fullName>
    </recommendedName>
</protein>
<keyword evidence="3" id="KW-0805">Transcription regulation</keyword>
<comment type="subcellular location">
    <subcellularLocation>
        <location evidence="1">Nucleus</location>
        <location evidence="1">Nucleolus</location>
    </subcellularLocation>
</comment>
<feature type="compositionally biased region" description="Polar residues" evidence="7">
    <location>
        <begin position="47"/>
        <end position="58"/>
    </location>
</feature>
<keyword evidence="4" id="KW-0238">DNA-binding</keyword>
<feature type="compositionally biased region" description="Basic and acidic residues" evidence="7">
    <location>
        <begin position="680"/>
        <end position="703"/>
    </location>
</feature>
<dbReference type="Proteomes" id="UP000019116">
    <property type="component" value="Chromosome 4D"/>
</dbReference>